<dbReference type="Pfam" id="PF04966">
    <property type="entry name" value="OprB"/>
    <property type="match status" value="1"/>
</dbReference>
<dbReference type="Gene3D" id="2.40.160.180">
    <property type="entry name" value="Carbohydrate-selective porin OprB"/>
    <property type="match status" value="1"/>
</dbReference>
<dbReference type="EMBL" id="JABERG010000033">
    <property type="protein sequence ID" value="NNH89171.1"/>
    <property type="molecule type" value="Genomic_DNA"/>
</dbReference>
<protein>
    <submittedName>
        <fullName evidence="3">Carbohydrate porin</fullName>
    </submittedName>
</protein>
<dbReference type="Proteomes" id="UP000546536">
    <property type="component" value="Unassembled WGS sequence"/>
</dbReference>
<dbReference type="RefSeq" id="WP_171535270.1">
    <property type="nucleotide sequence ID" value="NZ_JABERG010000033.1"/>
</dbReference>
<reference evidence="5 6" key="1">
    <citation type="submission" date="2020-04" db="EMBL/GenBank/DDBJ databases">
        <title>Acinetobacter Taxon 24.</title>
        <authorList>
            <person name="Nemec A."/>
            <person name="Radolfova-Krizova L."/>
            <person name="Higgins P.G."/>
            <person name="Spanelova P."/>
        </authorList>
    </citation>
    <scope>NUCLEOTIDE SEQUENCE [LARGE SCALE GENOMIC DNA]</scope>
    <source>
        <strain evidence="4 6">ANC 4279</strain>
        <strain evidence="3 5">ANC 4280</strain>
    </source>
</reference>
<dbReference type="Proteomes" id="UP000532147">
    <property type="component" value="Unassembled WGS sequence"/>
</dbReference>
<dbReference type="EMBL" id="JABERH010000039">
    <property type="protein sequence ID" value="NNH39934.1"/>
    <property type="molecule type" value="Genomic_DNA"/>
</dbReference>
<dbReference type="PANTHER" id="PTHR37944:SF1">
    <property type="entry name" value="PORIN B"/>
    <property type="match status" value="1"/>
</dbReference>
<feature type="chain" id="PRO_5034882322" evidence="2">
    <location>
        <begin position="29"/>
        <end position="445"/>
    </location>
</feature>
<comment type="caution">
    <text evidence="3">The sequence shown here is derived from an EMBL/GenBank/DDBJ whole genome shotgun (WGS) entry which is preliminary data.</text>
</comment>
<proteinExistence type="inferred from homology"/>
<dbReference type="PANTHER" id="PTHR37944">
    <property type="entry name" value="PORIN B"/>
    <property type="match status" value="1"/>
</dbReference>
<evidence type="ECO:0000256" key="2">
    <source>
        <dbReference type="RuleBase" id="RU363072"/>
    </source>
</evidence>
<dbReference type="GO" id="GO:0008643">
    <property type="term" value="P:carbohydrate transport"/>
    <property type="evidence" value="ECO:0007669"/>
    <property type="project" value="InterPro"/>
</dbReference>
<organism evidence="3 5">
    <name type="scientific">Acinetobacter terrae</name>
    <dbReference type="NCBI Taxonomy" id="2731247"/>
    <lineage>
        <taxon>Bacteria</taxon>
        <taxon>Pseudomonadati</taxon>
        <taxon>Pseudomonadota</taxon>
        <taxon>Gammaproteobacteria</taxon>
        <taxon>Moraxellales</taxon>
        <taxon>Moraxellaceae</taxon>
        <taxon>Acinetobacter</taxon>
        <taxon>Acinetobacter Taxon 24</taxon>
    </lineage>
</organism>
<dbReference type="InterPro" id="IPR007049">
    <property type="entry name" value="Carb-sel_porin_OprB"/>
</dbReference>
<keyword evidence="2" id="KW-0732">Signal</keyword>
<evidence type="ECO:0000313" key="3">
    <source>
        <dbReference type="EMBL" id="NNH39934.1"/>
    </source>
</evidence>
<accession>A0A8E4FAC4</accession>
<evidence type="ECO:0000313" key="5">
    <source>
        <dbReference type="Proteomes" id="UP000532147"/>
    </source>
</evidence>
<feature type="signal peptide" evidence="2">
    <location>
        <begin position="1"/>
        <end position="28"/>
    </location>
</feature>
<name>A0A8E4FAC4_9GAMM</name>
<sequence>MQEQLLKPPILKLVTLSLALLGCQLASANEFYSADRQWLFGDWNGERKQLEDQGYKFTASIMSQSATNLAGGYNEDKSFDNAAQLTLGANFDLNKIAGWENTTAAIMLTKRDGNSLTLERIKDPRASTLGNSQEIYGRGKIWRLTQAWIKTGFDDNHVQFKIGRMGMSDDFNSSQCEFQNLLLCGGQLGKSIGSIWYNWPVSLWGTNVKYQFAPDWSLGVGVYEVNPDNVKTDSDSDGFNLDMDNVEGATIPVELAWKPKLATFNALPGEYKLGALYSTAEAKDVGISGEIHDGKYSFWLNAQQQLTQYGADSKRGLYISFNGVINDRDTTAVESTQQLALWYKGPFDSRPNDSIGLGLANYVVNDRVTDKQIATNEGRGYYSYDALASDYVPIQHDELNLELNYTYQWSPAVMLRPNLQYIYQPSGVKEVDDAWVAGLSVKVNF</sequence>
<evidence type="ECO:0000256" key="1">
    <source>
        <dbReference type="ARBA" id="ARBA00008769"/>
    </source>
</evidence>
<dbReference type="AlphaFoldDB" id="A0A8E4FAC4"/>
<dbReference type="PROSITE" id="PS51257">
    <property type="entry name" value="PROKAR_LIPOPROTEIN"/>
    <property type="match status" value="1"/>
</dbReference>
<gene>
    <name evidence="3" type="ORF">HLH11_15180</name>
    <name evidence="4" type="ORF">HLH13_16045</name>
</gene>
<evidence type="ECO:0000313" key="4">
    <source>
        <dbReference type="EMBL" id="NNH89171.1"/>
    </source>
</evidence>
<comment type="similarity">
    <text evidence="1 2">Belongs to the OprB family.</text>
</comment>
<dbReference type="GO" id="GO:0016020">
    <property type="term" value="C:membrane"/>
    <property type="evidence" value="ECO:0007669"/>
    <property type="project" value="InterPro"/>
</dbReference>
<keyword evidence="6" id="KW-1185">Reference proteome</keyword>
<evidence type="ECO:0000313" key="6">
    <source>
        <dbReference type="Proteomes" id="UP000546536"/>
    </source>
</evidence>
<dbReference type="InterPro" id="IPR052932">
    <property type="entry name" value="OprB_Porin"/>
</dbReference>
<dbReference type="GO" id="GO:0015288">
    <property type="term" value="F:porin activity"/>
    <property type="evidence" value="ECO:0007669"/>
    <property type="project" value="InterPro"/>
</dbReference>
<dbReference type="InterPro" id="IPR038673">
    <property type="entry name" value="OprB_sf"/>
</dbReference>